<dbReference type="InterPro" id="IPR036961">
    <property type="entry name" value="Kinesin_motor_dom_sf"/>
</dbReference>
<dbReference type="EnsemblProtists" id="EOD20844">
    <property type="protein sequence ID" value="EOD20844"/>
    <property type="gene ID" value="EMIHUDRAFT_241728"/>
</dbReference>
<name>A0A0D3JBF9_EMIH1</name>
<dbReference type="GO" id="GO:0005874">
    <property type="term" value="C:microtubule"/>
    <property type="evidence" value="ECO:0007669"/>
    <property type="project" value="TreeGrafter"/>
</dbReference>
<dbReference type="STRING" id="2903.R1EIY8"/>
<dbReference type="GeneID" id="17266394"/>
<dbReference type="eggNOG" id="KOG0246">
    <property type="taxonomic scope" value="Eukaryota"/>
</dbReference>
<dbReference type="KEGG" id="ehx:EMIHUDRAFT_241728"/>
<evidence type="ECO:0000313" key="4">
    <source>
        <dbReference type="EnsemblProtists" id="EOD20844"/>
    </source>
</evidence>
<dbReference type="HOGENOM" id="CLU_022461_0_0_1"/>
<evidence type="ECO:0000256" key="1">
    <source>
        <dbReference type="PROSITE-ProRule" id="PRU00283"/>
    </source>
</evidence>
<dbReference type="InterPro" id="IPR027640">
    <property type="entry name" value="Kinesin-like_fam"/>
</dbReference>
<protein>
    <recommendedName>
        <fullName evidence="3">Kinesin motor domain-containing protein</fullName>
    </recommendedName>
</protein>
<accession>A0A0D3JBF9</accession>
<dbReference type="PROSITE" id="PS50067">
    <property type="entry name" value="KINESIN_MOTOR_2"/>
    <property type="match status" value="1"/>
</dbReference>
<dbReference type="PRINTS" id="PR00380">
    <property type="entry name" value="KINESINHEAVY"/>
</dbReference>
<dbReference type="GO" id="GO:0003777">
    <property type="term" value="F:microtubule motor activity"/>
    <property type="evidence" value="ECO:0007669"/>
    <property type="project" value="InterPro"/>
</dbReference>
<dbReference type="SMART" id="SM00129">
    <property type="entry name" value="KISc"/>
    <property type="match status" value="1"/>
</dbReference>
<dbReference type="PaxDb" id="2903-EOD20844"/>
<reference evidence="4" key="2">
    <citation type="submission" date="2024-10" db="UniProtKB">
        <authorList>
            <consortium name="EnsemblProtists"/>
        </authorList>
    </citation>
    <scope>IDENTIFICATION</scope>
</reference>
<keyword evidence="1" id="KW-0547">Nucleotide-binding</keyword>
<dbReference type="Proteomes" id="UP000013827">
    <property type="component" value="Unassembled WGS sequence"/>
</dbReference>
<dbReference type="Gene3D" id="3.40.850.10">
    <property type="entry name" value="Kinesin motor domain"/>
    <property type="match status" value="2"/>
</dbReference>
<dbReference type="GO" id="GO:0007018">
    <property type="term" value="P:microtubule-based movement"/>
    <property type="evidence" value="ECO:0007669"/>
    <property type="project" value="InterPro"/>
</dbReference>
<evidence type="ECO:0000259" key="3">
    <source>
        <dbReference type="PROSITE" id="PS50067"/>
    </source>
</evidence>
<dbReference type="Pfam" id="PF00225">
    <property type="entry name" value="Kinesin"/>
    <property type="match status" value="1"/>
</dbReference>
<dbReference type="GO" id="GO:0005871">
    <property type="term" value="C:kinesin complex"/>
    <property type="evidence" value="ECO:0007669"/>
    <property type="project" value="TreeGrafter"/>
</dbReference>
<comment type="similarity">
    <text evidence="1">Belongs to the TRAFAC class myosin-kinesin ATPase superfamily. Kinesin family.</text>
</comment>
<evidence type="ECO:0000313" key="5">
    <source>
        <dbReference type="Proteomes" id="UP000013827"/>
    </source>
</evidence>
<dbReference type="SUPFAM" id="SSF52540">
    <property type="entry name" value="P-loop containing nucleoside triphosphate hydrolases"/>
    <property type="match status" value="1"/>
</dbReference>
<proteinExistence type="inferred from homology"/>
<organism evidence="4 5">
    <name type="scientific">Emiliania huxleyi (strain CCMP1516)</name>
    <dbReference type="NCBI Taxonomy" id="280463"/>
    <lineage>
        <taxon>Eukaryota</taxon>
        <taxon>Haptista</taxon>
        <taxon>Haptophyta</taxon>
        <taxon>Prymnesiophyceae</taxon>
        <taxon>Isochrysidales</taxon>
        <taxon>Noelaerhabdaceae</taxon>
        <taxon>Emiliania</taxon>
    </lineage>
</organism>
<feature type="domain" description="Kinesin motor" evidence="3">
    <location>
        <begin position="60"/>
        <end position="190"/>
    </location>
</feature>
<dbReference type="GO" id="GO:0016887">
    <property type="term" value="F:ATP hydrolysis activity"/>
    <property type="evidence" value="ECO:0007669"/>
    <property type="project" value="TreeGrafter"/>
</dbReference>
<keyword evidence="5" id="KW-1185">Reference proteome</keyword>
<keyword evidence="1" id="KW-0067">ATP-binding</keyword>
<dbReference type="RefSeq" id="XP_005773273.1">
    <property type="nucleotide sequence ID" value="XM_005773216.1"/>
</dbReference>
<dbReference type="InterPro" id="IPR001752">
    <property type="entry name" value="Kinesin_motor_dom"/>
</dbReference>
<dbReference type="AlphaFoldDB" id="A0A0D3JBF9"/>
<feature type="binding site" evidence="1">
    <location>
        <begin position="167"/>
        <end position="174"/>
    </location>
    <ligand>
        <name>ATP</name>
        <dbReference type="ChEBI" id="CHEBI:30616"/>
    </ligand>
</feature>
<dbReference type="PANTHER" id="PTHR24115">
    <property type="entry name" value="KINESIN-RELATED"/>
    <property type="match status" value="1"/>
</dbReference>
<feature type="region of interest" description="Disordered" evidence="2">
    <location>
        <begin position="1"/>
        <end position="22"/>
    </location>
</feature>
<dbReference type="InterPro" id="IPR027417">
    <property type="entry name" value="P-loop_NTPase"/>
</dbReference>
<evidence type="ECO:0000256" key="2">
    <source>
        <dbReference type="SAM" id="MobiDB-lite"/>
    </source>
</evidence>
<keyword evidence="1" id="KW-0505">Motor protein</keyword>
<sequence length="548" mass="56672">MGNSASGGFEDTDGKTSSSLRQERREAYEACIAALRAELALERRPAALPQRYTTASDDARPRIVLRKRPLFEHEARRDFDVLTADGGDDVWGDGPAAALWVTRPFLALDHDMSATLHPEPFVESHAFYADAVFDERRSTAELYDAAVRPLVAGAVLRGGVATVLCFGQTGSGKTHTTRGLLDELRGDLPLDVLGWRVSAVEVAGSSVRDLLHDGAPCTLRDAHGATHVSATTSGAALVVGSAADAVAAIAAATRLRATSATSAANSAERVRETQEVNRSLMTLKAGGARMPTRDTAITRVLRGALEGAGRLVLIATASPSSADAEHAMSTLSHVVRWWLEATAAAAAAINAAATPDGGTPTAEAFTLRRSQWPSGAKLGIGFEPAAAPPADDAPPVVSKLSTGTPLASAAAACRHAVAPGWRLVGCGAAALAGPGDADATLTLRFEPPSPCAAAPPRVPRMFAATSRLGVGKGSDLLSAFADPDRGLRKWAEVCAGDKALARALFDTLRGLAAPHGGTPEERLERDRHERAEAAAAAAAAGAAVEVTG</sequence>
<dbReference type="GO" id="GO:0008017">
    <property type="term" value="F:microtubule binding"/>
    <property type="evidence" value="ECO:0007669"/>
    <property type="project" value="InterPro"/>
</dbReference>
<dbReference type="GO" id="GO:0005524">
    <property type="term" value="F:ATP binding"/>
    <property type="evidence" value="ECO:0007669"/>
    <property type="project" value="UniProtKB-UniRule"/>
</dbReference>
<reference evidence="5" key="1">
    <citation type="journal article" date="2013" name="Nature">
        <title>Pan genome of the phytoplankton Emiliania underpins its global distribution.</title>
        <authorList>
            <person name="Read B.A."/>
            <person name="Kegel J."/>
            <person name="Klute M.J."/>
            <person name="Kuo A."/>
            <person name="Lefebvre S.C."/>
            <person name="Maumus F."/>
            <person name="Mayer C."/>
            <person name="Miller J."/>
            <person name="Monier A."/>
            <person name="Salamov A."/>
            <person name="Young J."/>
            <person name="Aguilar M."/>
            <person name="Claverie J.M."/>
            <person name="Frickenhaus S."/>
            <person name="Gonzalez K."/>
            <person name="Herman E.K."/>
            <person name="Lin Y.C."/>
            <person name="Napier J."/>
            <person name="Ogata H."/>
            <person name="Sarno A.F."/>
            <person name="Shmutz J."/>
            <person name="Schroeder D."/>
            <person name="de Vargas C."/>
            <person name="Verret F."/>
            <person name="von Dassow P."/>
            <person name="Valentin K."/>
            <person name="Van de Peer Y."/>
            <person name="Wheeler G."/>
            <person name="Dacks J.B."/>
            <person name="Delwiche C.F."/>
            <person name="Dyhrman S.T."/>
            <person name="Glockner G."/>
            <person name="John U."/>
            <person name="Richards T."/>
            <person name="Worden A.Z."/>
            <person name="Zhang X."/>
            <person name="Grigoriev I.V."/>
            <person name="Allen A.E."/>
            <person name="Bidle K."/>
            <person name="Borodovsky M."/>
            <person name="Bowler C."/>
            <person name="Brownlee C."/>
            <person name="Cock J.M."/>
            <person name="Elias M."/>
            <person name="Gladyshev V.N."/>
            <person name="Groth M."/>
            <person name="Guda C."/>
            <person name="Hadaegh A."/>
            <person name="Iglesias-Rodriguez M.D."/>
            <person name="Jenkins J."/>
            <person name="Jones B.M."/>
            <person name="Lawson T."/>
            <person name="Leese F."/>
            <person name="Lindquist E."/>
            <person name="Lobanov A."/>
            <person name="Lomsadze A."/>
            <person name="Malik S.B."/>
            <person name="Marsh M.E."/>
            <person name="Mackinder L."/>
            <person name="Mock T."/>
            <person name="Mueller-Roeber B."/>
            <person name="Pagarete A."/>
            <person name="Parker M."/>
            <person name="Probert I."/>
            <person name="Quesneville H."/>
            <person name="Raines C."/>
            <person name="Rensing S.A."/>
            <person name="Riano-Pachon D.M."/>
            <person name="Richier S."/>
            <person name="Rokitta S."/>
            <person name="Shiraiwa Y."/>
            <person name="Soanes D.M."/>
            <person name="van der Giezen M."/>
            <person name="Wahlund T.M."/>
            <person name="Williams B."/>
            <person name="Wilson W."/>
            <person name="Wolfe G."/>
            <person name="Wurch L.L."/>
        </authorList>
    </citation>
    <scope>NUCLEOTIDE SEQUENCE</scope>
</reference>